<evidence type="ECO:0000313" key="3">
    <source>
        <dbReference type="Proteomes" id="UP000306740"/>
    </source>
</evidence>
<accession>A0A5C4MUD4</accession>
<dbReference type="EMBL" id="VDFR01000072">
    <property type="protein sequence ID" value="TNC44691.1"/>
    <property type="molecule type" value="Genomic_DNA"/>
</dbReference>
<sequence>MQAYYLHPSVGHGATAKMSGKTRSAWAPAGGLAAASYTDCTNKTCYAYWSK</sequence>
<dbReference type="InterPro" id="IPR006540">
    <property type="entry name" value="Lactococcin_972"/>
</dbReference>
<comment type="caution">
    <text evidence="2">The sequence shown here is derived from an EMBL/GenBank/DDBJ whole genome shotgun (WGS) entry which is preliminary data.</text>
</comment>
<evidence type="ECO:0000313" key="2">
    <source>
        <dbReference type="EMBL" id="TNC48257.1"/>
    </source>
</evidence>
<dbReference type="Pfam" id="PF09683">
    <property type="entry name" value="Lactococcin_972"/>
    <property type="match status" value="1"/>
</dbReference>
<protein>
    <submittedName>
        <fullName evidence="2">Uncharacterized protein</fullName>
    </submittedName>
</protein>
<dbReference type="AlphaFoldDB" id="A0A5C4MUD4"/>
<gene>
    <name evidence="2" type="ORF">FHE65_07790</name>
    <name evidence="1" type="ORF">FHE65_16680</name>
</gene>
<proteinExistence type="predicted"/>
<reference evidence="2 3" key="1">
    <citation type="submission" date="2019-05" db="EMBL/GenBank/DDBJ databases">
        <title>Mumia sp. nov., isolated from the intestinal contents of plateau pika (Ochotona curzoniae) in the Qinghai-Tibet plateau of China.</title>
        <authorList>
            <person name="Tian Z."/>
        </authorList>
    </citation>
    <scope>NUCLEOTIDE SEQUENCE [LARGE SCALE GENOMIC DNA]</scope>
    <source>
        <strain evidence="3">527</strain>
        <strain evidence="2">Z527</strain>
    </source>
</reference>
<dbReference type="Proteomes" id="UP000306740">
    <property type="component" value="Unassembled WGS sequence"/>
</dbReference>
<dbReference type="EMBL" id="VDFR01000038">
    <property type="protein sequence ID" value="TNC48257.1"/>
    <property type="molecule type" value="Genomic_DNA"/>
</dbReference>
<organism evidence="2 3">
    <name type="scientific">Mumia zhuanghuii</name>
    <dbReference type="NCBI Taxonomy" id="2585211"/>
    <lineage>
        <taxon>Bacteria</taxon>
        <taxon>Bacillati</taxon>
        <taxon>Actinomycetota</taxon>
        <taxon>Actinomycetes</taxon>
        <taxon>Propionibacteriales</taxon>
        <taxon>Nocardioidaceae</taxon>
        <taxon>Mumia</taxon>
    </lineage>
</organism>
<evidence type="ECO:0000313" key="1">
    <source>
        <dbReference type="EMBL" id="TNC44691.1"/>
    </source>
</evidence>
<dbReference type="Gene3D" id="2.60.40.2850">
    <property type="match status" value="1"/>
</dbReference>
<name>A0A5C4MUD4_9ACTN</name>